<dbReference type="AlphaFoldDB" id="A0A1H6YZN3"/>
<sequence>MIAPVVAARLAAVVDPPCPYPLPGAARFSDRRRDQRRLSEILGDPAHVAEAREILDRLNARAVASLSATGPIPRDARYASGPLASLGERARVAVLAGA</sequence>
<reference evidence="2" key="1">
    <citation type="submission" date="2016-10" db="EMBL/GenBank/DDBJ databases">
        <authorList>
            <person name="Varghese N."/>
        </authorList>
    </citation>
    <scope>NUCLEOTIDE SEQUENCE [LARGE SCALE GENOMIC DNA]</scope>
    <source>
        <strain evidence="2">DSM 24868</strain>
    </source>
</reference>
<dbReference type="STRING" id="1043493.SAMN05421637_1821"/>
<dbReference type="RefSeq" id="WP_042214488.1">
    <property type="nucleotide sequence ID" value="NZ_BBLU01000006.1"/>
</dbReference>
<proteinExistence type="predicted"/>
<evidence type="ECO:0000313" key="2">
    <source>
        <dbReference type="Proteomes" id="UP000183315"/>
    </source>
</evidence>
<protein>
    <submittedName>
        <fullName evidence="1">Uncharacterized protein</fullName>
    </submittedName>
</protein>
<dbReference type="EMBL" id="FNZI01000004">
    <property type="protein sequence ID" value="SEJ45274.1"/>
    <property type="molecule type" value="Genomic_DNA"/>
</dbReference>
<accession>A0A1H6YZN3</accession>
<dbReference type="Proteomes" id="UP000183315">
    <property type="component" value="Unassembled WGS sequence"/>
</dbReference>
<gene>
    <name evidence="1" type="ORF">SAMN05421637_1821</name>
</gene>
<name>A0A1H6YZN3_9MICO</name>
<organism evidence="1 2">
    <name type="scientific">Demequina mangrovi</name>
    <dbReference type="NCBI Taxonomy" id="1043493"/>
    <lineage>
        <taxon>Bacteria</taxon>
        <taxon>Bacillati</taxon>
        <taxon>Actinomycetota</taxon>
        <taxon>Actinomycetes</taxon>
        <taxon>Micrococcales</taxon>
        <taxon>Demequinaceae</taxon>
        <taxon>Demequina</taxon>
    </lineage>
</organism>
<evidence type="ECO:0000313" key="1">
    <source>
        <dbReference type="EMBL" id="SEJ45274.1"/>
    </source>
</evidence>
<keyword evidence="2" id="KW-1185">Reference proteome</keyword>